<feature type="transmembrane region" description="Helical" evidence="4">
    <location>
        <begin position="192"/>
        <end position="210"/>
    </location>
</feature>
<dbReference type="AlphaFoldDB" id="A0A176VH02"/>
<reference evidence="6" key="1">
    <citation type="submission" date="2016-03" db="EMBL/GenBank/DDBJ databases">
        <title>Mechanisms controlling the formation of the plant cell surface in tip-growing cells are functionally conserved among land plants.</title>
        <authorList>
            <person name="Honkanen S."/>
            <person name="Jones V.A."/>
            <person name="Morieri G."/>
            <person name="Champion C."/>
            <person name="Hetherington A.J."/>
            <person name="Kelly S."/>
            <person name="Saint-Marcoux D."/>
            <person name="Proust H."/>
            <person name="Prescott H."/>
            <person name="Dolan L."/>
        </authorList>
    </citation>
    <scope>NUCLEOTIDE SEQUENCE [LARGE SCALE GENOMIC DNA]</scope>
    <source>
        <tissue evidence="6">Whole gametophyte</tissue>
    </source>
</reference>
<evidence type="ECO:0000313" key="6">
    <source>
        <dbReference type="EMBL" id="OAE20184.1"/>
    </source>
</evidence>
<feature type="transmembrane region" description="Helical" evidence="4">
    <location>
        <begin position="509"/>
        <end position="529"/>
    </location>
</feature>
<dbReference type="PROSITE" id="PS50222">
    <property type="entry name" value="EF_HAND_2"/>
    <property type="match status" value="2"/>
</dbReference>
<keyword evidence="4" id="KW-0812">Transmembrane</keyword>
<keyword evidence="2" id="KW-0106">Calcium</keyword>
<dbReference type="Proteomes" id="UP000077202">
    <property type="component" value="Unassembled WGS sequence"/>
</dbReference>
<dbReference type="Pfam" id="PF13499">
    <property type="entry name" value="EF-hand_7"/>
    <property type="match status" value="1"/>
</dbReference>
<dbReference type="PROSITE" id="PS00018">
    <property type="entry name" value="EF_HAND_1"/>
    <property type="match status" value="1"/>
</dbReference>
<feature type="transmembrane region" description="Helical" evidence="4">
    <location>
        <begin position="578"/>
        <end position="600"/>
    </location>
</feature>
<protein>
    <recommendedName>
        <fullName evidence="5">EF-hand domain-containing protein</fullName>
    </recommendedName>
</protein>
<dbReference type="PANTHER" id="PTHR31503">
    <property type="entry name" value="VACUOLAR CALCIUM ION TRANSPORTER"/>
    <property type="match status" value="1"/>
</dbReference>
<name>A0A176VH02_MARPO</name>
<feature type="transmembrane region" description="Helical" evidence="4">
    <location>
        <begin position="536"/>
        <end position="558"/>
    </location>
</feature>
<dbReference type="InterPro" id="IPR018247">
    <property type="entry name" value="EF_Hand_1_Ca_BS"/>
</dbReference>
<evidence type="ECO:0000256" key="2">
    <source>
        <dbReference type="ARBA" id="ARBA00022837"/>
    </source>
</evidence>
<feature type="transmembrane region" description="Helical" evidence="4">
    <location>
        <begin position="251"/>
        <end position="269"/>
    </location>
</feature>
<gene>
    <name evidence="6" type="ORF">AXG93_4472s1080</name>
</gene>
<dbReference type="PANTHER" id="PTHR31503:SF81">
    <property type="entry name" value="EF-HAND DOMAIN-CONTAINING PROTEIN"/>
    <property type="match status" value="1"/>
</dbReference>
<dbReference type="GO" id="GO:0006874">
    <property type="term" value="P:intracellular calcium ion homeostasis"/>
    <property type="evidence" value="ECO:0007669"/>
    <property type="project" value="TreeGrafter"/>
</dbReference>
<feature type="domain" description="EF-hand" evidence="5">
    <location>
        <begin position="337"/>
        <end position="372"/>
    </location>
</feature>
<organism evidence="6 7">
    <name type="scientific">Marchantia polymorpha subsp. ruderalis</name>
    <dbReference type="NCBI Taxonomy" id="1480154"/>
    <lineage>
        <taxon>Eukaryota</taxon>
        <taxon>Viridiplantae</taxon>
        <taxon>Streptophyta</taxon>
        <taxon>Embryophyta</taxon>
        <taxon>Marchantiophyta</taxon>
        <taxon>Marchantiopsida</taxon>
        <taxon>Marchantiidae</taxon>
        <taxon>Marchantiales</taxon>
        <taxon>Marchantiaceae</taxon>
        <taxon>Marchantia</taxon>
    </lineage>
</organism>
<dbReference type="EMBL" id="LVLJ01003667">
    <property type="protein sequence ID" value="OAE20184.1"/>
    <property type="molecule type" value="Genomic_DNA"/>
</dbReference>
<keyword evidence="1" id="KW-0050">Antiport</keyword>
<evidence type="ECO:0000256" key="3">
    <source>
        <dbReference type="ARBA" id="ARBA00023065"/>
    </source>
</evidence>
<evidence type="ECO:0000256" key="1">
    <source>
        <dbReference type="ARBA" id="ARBA00022449"/>
    </source>
</evidence>
<dbReference type="CDD" id="cd00051">
    <property type="entry name" value="EFh"/>
    <property type="match status" value="1"/>
</dbReference>
<feature type="transmembrane region" description="Helical" evidence="4">
    <location>
        <begin position="125"/>
        <end position="144"/>
    </location>
</feature>
<comment type="caution">
    <text evidence="6">The sequence shown here is derived from an EMBL/GenBank/DDBJ whole genome shotgun (WGS) entry which is preliminary data.</text>
</comment>
<dbReference type="SUPFAM" id="SSF47473">
    <property type="entry name" value="EF-hand"/>
    <property type="match status" value="1"/>
</dbReference>
<keyword evidence="4" id="KW-0472">Membrane</keyword>
<dbReference type="InterPro" id="IPR004713">
    <property type="entry name" value="CaH_exchang"/>
</dbReference>
<dbReference type="GO" id="GO:0016020">
    <property type="term" value="C:membrane"/>
    <property type="evidence" value="ECO:0007669"/>
    <property type="project" value="InterPro"/>
</dbReference>
<dbReference type="GO" id="GO:0015369">
    <property type="term" value="F:calcium:proton antiporter activity"/>
    <property type="evidence" value="ECO:0007669"/>
    <property type="project" value="TreeGrafter"/>
</dbReference>
<dbReference type="Gene3D" id="1.10.238.10">
    <property type="entry name" value="EF-hand"/>
    <property type="match status" value="1"/>
</dbReference>
<dbReference type="GO" id="GO:0005509">
    <property type="term" value="F:calcium ion binding"/>
    <property type="evidence" value="ECO:0007669"/>
    <property type="project" value="InterPro"/>
</dbReference>
<evidence type="ECO:0000259" key="5">
    <source>
        <dbReference type="PROSITE" id="PS50222"/>
    </source>
</evidence>
<keyword evidence="4" id="KW-1133">Transmembrane helix</keyword>
<sequence length="607" mass="67463">MVVMKMNWDEDEQGSPVQDMEYTLKVNRSWNEHLYMLTWKREERQQLVCCARVTSSGFPFQNDDFISSENSALHAEGEKPYIIMSHSKLDTLNVYPPSSKGNDPGDCDHSYGFFPCSTARSGSTLLLLIYGFILFFAADLLSKGSTLLLTKLRPGLIGGILIPVVRTLPATFIIIALLWARDQEEAKAQMTIGIGLLSGTTAGFLCNVWGRSIIAGRCDLHPTGVAMDGVLTKGWSLTRTGISTSPHAREGAWFMILTLLPYLVIQFPVTLGRSQESRDRAVLIAGVLALVLFASFCIYQFYAVESAKLSPSFHGGLLPTSSNTSEYSWWMEDGKTPNMRLLEKLFDKYYSNSDGYMTRHELGNWLIALGLTCTRQLQDEWMSNLDTNRDDKISQEEFTSGMAAWMRSEFAENSSDGKENQVLITIAVEALLNDIKRLETHSPTIKPGLYKLLGGTALSAIMANPMVNAIGDFSGATSIPRLYIYGDVTMINTLSLVVFLAVFQRTGLAWEFSSEVLVILIVFVVIGLVASVRSSFPLLTGFLAVFLYPVLIVILYFFESICHILATGITISFPCWEGLIALIIITSVLFLVCGHCYACVSRRHWRS</sequence>
<feature type="transmembrane region" description="Helical" evidence="4">
    <location>
        <begin position="156"/>
        <end position="180"/>
    </location>
</feature>
<accession>A0A176VH02</accession>
<feature type="transmembrane region" description="Helical" evidence="4">
    <location>
        <begin position="281"/>
        <end position="302"/>
    </location>
</feature>
<dbReference type="InterPro" id="IPR011992">
    <property type="entry name" value="EF-hand-dom_pair"/>
</dbReference>
<dbReference type="InterPro" id="IPR002048">
    <property type="entry name" value="EF_hand_dom"/>
</dbReference>
<keyword evidence="1" id="KW-0813">Transport</keyword>
<evidence type="ECO:0000313" key="7">
    <source>
        <dbReference type="Proteomes" id="UP000077202"/>
    </source>
</evidence>
<keyword evidence="3" id="KW-0406">Ion transport</keyword>
<evidence type="ECO:0000256" key="4">
    <source>
        <dbReference type="SAM" id="Phobius"/>
    </source>
</evidence>
<keyword evidence="7" id="KW-1185">Reference proteome</keyword>
<feature type="domain" description="EF-hand" evidence="5">
    <location>
        <begin position="373"/>
        <end position="408"/>
    </location>
</feature>
<proteinExistence type="predicted"/>